<dbReference type="STRING" id="7719.ENSCINP00000010872"/>
<keyword evidence="14" id="KW-0539">Nucleus</keyword>
<comment type="cofactor">
    <cofactor evidence="1">
        <name>a divalent metal cation</name>
        <dbReference type="ChEBI" id="CHEBI:60240"/>
    </cofactor>
</comment>
<evidence type="ECO:0000313" key="27">
    <source>
        <dbReference type="Proteomes" id="UP000008144"/>
    </source>
</evidence>
<reference evidence="27" key="1">
    <citation type="journal article" date="2002" name="Science">
        <title>The draft genome of Ciona intestinalis: insights into chordate and vertebrate origins.</title>
        <authorList>
            <person name="Dehal P."/>
            <person name="Satou Y."/>
            <person name="Campbell R.K."/>
            <person name="Chapman J."/>
            <person name="Degnan B."/>
            <person name="De Tomaso A."/>
            <person name="Davidson B."/>
            <person name="Di Gregorio A."/>
            <person name="Gelpke M."/>
            <person name="Goodstein D.M."/>
            <person name="Harafuji N."/>
            <person name="Hastings K.E."/>
            <person name="Ho I."/>
            <person name="Hotta K."/>
            <person name="Huang W."/>
            <person name="Kawashima T."/>
            <person name="Lemaire P."/>
            <person name="Martinez D."/>
            <person name="Meinertzhagen I.A."/>
            <person name="Necula S."/>
            <person name="Nonaka M."/>
            <person name="Putnam N."/>
            <person name="Rash S."/>
            <person name="Saiga H."/>
            <person name="Satake M."/>
            <person name="Terry A."/>
            <person name="Yamada L."/>
            <person name="Wang H.G."/>
            <person name="Awazu S."/>
            <person name="Azumi K."/>
            <person name="Boore J."/>
            <person name="Branno M."/>
            <person name="Chin-Bow S."/>
            <person name="DeSantis R."/>
            <person name="Doyle S."/>
            <person name="Francino P."/>
            <person name="Keys D.N."/>
            <person name="Haga S."/>
            <person name="Hayashi H."/>
            <person name="Hino K."/>
            <person name="Imai K.S."/>
            <person name="Inaba K."/>
            <person name="Kano S."/>
            <person name="Kobayashi K."/>
            <person name="Kobayashi M."/>
            <person name="Lee B.I."/>
            <person name="Makabe K.W."/>
            <person name="Manohar C."/>
            <person name="Matassi G."/>
            <person name="Medina M."/>
            <person name="Mochizuki Y."/>
            <person name="Mount S."/>
            <person name="Morishita T."/>
            <person name="Miura S."/>
            <person name="Nakayama A."/>
            <person name="Nishizaka S."/>
            <person name="Nomoto H."/>
            <person name="Ohta F."/>
            <person name="Oishi K."/>
            <person name="Rigoutsos I."/>
            <person name="Sano M."/>
            <person name="Sasaki A."/>
            <person name="Sasakura Y."/>
            <person name="Shoguchi E."/>
            <person name="Shin-i T."/>
            <person name="Spagnuolo A."/>
            <person name="Stainier D."/>
            <person name="Suzuki M.M."/>
            <person name="Tassy O."/>
            <person name="Takatori N."/>
            <person name="Tokuoka M."/>
            <person name="Yagi K."/>
            <person name="Yoshizaki F."/>
            <person name="Wada S."/>
            <person name="Zhang C."/>
            <person name="Hyatt P.D."/>
            <person name="Larimer F."/>
            <person name="Detter C."/>
            <person name="Doggett N."/>
            <person name="Glavina T."/>
            <person name="Hawkins T."/>
            <person name="Richardson P."/>
            <person name="Lucas S."/>
            <person name="Kohara Y."/>
            <person name="Levine M."/>
            <person name="Satoh N."/>
            <person name="Rokhsar D.S."/>
        </authorList>
    </citation>
    <scope>NUCLEOTIDE SEQUENCE [LARGE SCALE GENOMIC DNA]</scope>
</reference>
<comment type="subcellular location">
    <subcellularLocation>
        <location evidence="3">Chromosome</location>
    </subcellularLocation>
    <subcellularLocation>
        <location evidence="4">Cytoplasm</location>
    </subcellularLocation>
    <subcellularLocation>
        <location evidence="2">Nucleus</location>
    </subcellularLocation>
</comment>
<feature type="binding site" evidence="24">
    <location>
        <position position="165"/>
    </location>
    <ligand>
        <name>a divalent metal cation</name>
        <dbReference type="ChEBI" id="CHEBI:60240"/>
    </ligand>
</feature>
<evidence type="ECO:0000256" key="5">
    <source>
        <dbReference type="ARBA" id="ARBA00012111"/>
    </source>
</evidence>
<dbReference type="GO" id="GO:0031507">
    <property type="term" value="P:heterochromatin formation"/>
    <property type="evidence" value="ECO:0000318"/>
    <property type="project" value="GO_Central"/>
</dbReference>
<dbReference type="EC" id="3.5.1.98" evidence="5"/>
<dbReference type="Pfam" id="PF00850">
    <property type="entry name" value="Hist_deacetyl"/>
    <property type="match status" value="1"/>
</dbReference>
<keyword evidence="12" id="KW-0805">Transcription regulation</keyword>
<dbReference type="GO" id="GO:0000118">
    <property type="term" value="C:histone deacetylase complex"/>
    <property type="evidence" value="ECO:0000318"/>
    <property type="project" value="GO_Central"/>
</dbReference>
<dbReference type="FunFam" id="3.40.800.20:FF:000006">
    <property type="entry name" value="Histone deacetylase 8"/>
    <property type="match status" value="1"/>
</dbReference>
<evidence type="ECO:0000256" key="1">
    <source>
        <dbReference type="ARBA" id="ARBA00001968"/>
    </source>
</evidence>
<reference evidence="26" key="3">
    <citation type="submission" date="2025-09" db="UniProtKB">
        <authorList>
            <consortium name="Ensembl"/>
        </authorList>
    </citation>
    <scope>IDENTIFICATION</scope>
</reference>
<feature type="active site" description="Proton acceptor" evidence="22">
    <location>
        <position position="130"/>
    </location>
</feature>
<feature type="binding site" evidence="24">
    <location>
        <position position="167"/>
    </location>
    <ligand>
        <name>a divalent metal cation</name>
        <dbReference type="ChEBI" id="CHEBI:60240"/>
    </ligand>
</feature>
<evidence type="ECO:0000256" key="15">
    <source>
        <dbReference type="ARBA" id="ARBA00040347"/>
    </source>
</evidence>
<evidence type="ECO:0000259" key="25">
    <source>
        <dbReference type="Pfam" id="PF00850"/>
    </source>
</evidence>
<comment type="similarity">
    <text evidence="21">Belongs to the histone deacetylase family. HD Type 1 subfamily.</text>
</comment>
<dbReference type="GO" id="GO:0004407">
    <property type="term" value="F:histone deacetylase activity"/>
    <property type="evidence" value="ECO:0000318"/>
    <property type="project" value="GO_Central"/>
</dbReference>
<dbReference type="PRINTS" id="PR01271">
    <property type="entry name" value="HISDACETLASE"/>
</dbReference>
<reference evidence="26" key="2">
    <citation type="submission" date="2025-08" db="UniProtKB">
        <authorList>
            <consortium name="Ensembl"/>
        </authorList>
    </citation>
    <scope>IDENTIFICATION</scope>
</reference>
<keyword evidence="13" id="KW-0804">Transcription</keyword>
<evidence type="ECO:0000256" key="24">
    <source>
        <dbReference type="PIRSR" id="PIRSR037913-3"/>
    </source>
</evidence>
<dbReference type="HOGENOM" id="CLU_007727_7_4_1"/>
<evidence type="ECO:0000256" key="22">
    <source>
        <dbReference type="PIRSR" id="PIRSR037913-1"/>
    </source>
</evidence>
<dbReference type="GO" id="GO:0046872">
    <property type="term" value="F:metal ion binding"/>
    <property type="evidence" value="ECO:0007669"/>
    <property type="project" value="UniProtKB-KW"/>
</dbReference>
<dbReference type="PRINTS" id="PR01270">
    <property type="entry name" value="HDASUPER"/>
</dbReference>
<dbReference type="PANTHER" id="PTHR10625:SF14">
    <property type="entry name" value="HISTONE DEACETYLASE 8"/>
    <property type="match status" value="1"/>
</dbReference>
<evidence type="ECO:0000256" key="11">
    <source>
        <dbReference type="ARBA" id="ARBA00022853"/>
    </source>
</evidence>
<evidence type="ECO:0000256" key="23">
    <source>
        <dbReference type="PIRSR" id="PIRSR037913-2"/>
    </source>
</evidence>
<dbReference type="AlphaFoldDB" id="F6UHV9"/>
<evidence type="ECO:0000256" key="18">
    <source>
        <dbReference type="ARBA" id="ARBA00049136"/>
    </source>
</evidence>
<sequence>SVKMAIKVAYILSKIIHKTDDFIPTENRNSMVHALIESCGLLKHLCLVANRQATDSELELFHSPEYLQYMKKYNDAIECDDSFGFGYDCPLKQGIYNYCKEVAGASISAAKMLCSGQFQVAINWLGGWHHAKRADAAGYCYVNDCVLAILQLRTAYARVLYIDLDLHHGDGVQDAFCGTNKVMTFSIHKHEPGFFPGTGSLSDTGFGKGFRYSVNIPLKDGITDTPFVEICSKVLNEVKIKFDPLAVVIQAGADGLNEDPMRSFNLTPVGLSDCVQFILKWNLPTLILGGGGYNEANVARCWTKITADVLNEELPCEIPENQYFPSYGPSFDFEVVEGLKKDRNSKEYLKSITNTVIDNLSK</sequence>
<dbReference type="InParanoid" id="F6UHV9"/>
<dbReference type="InterPro" id="IPR023696">
    <property type="entry name" value="Ureohydrolase_dom_sf"/>
</dbReference>
<dbReference type="PIRSF" id="PIRSF037913">
    <property type="entry name" value="His_deacetylse_1"/>
    <property type="match status" value="1"/>
</dbReference>
<evidence type="ECO:0000256" key="10">
    <source>
        <dbReference type="ARBA" id="ARBA00022801"/>
    </source>
</evidence>
<evidence type="ECO:0000256" key="13">
    <source>
        <dbReference type="ARBA" id="ARBA00023163"/>
    </source>
</evidence>
<evidence type="ECO:0000256" key="2">
    <source>
        <dbReference type="ARBA" id="ARBA00004123"/>
    </source>
</evidence>
<keyword evidence="7" id="KW-0963">Cytoplasm</keyword>
<feature type="binding site" evidence="23">
    <location>
        <position position="293"/>
    </location>
    <ligand>
        <name>substrate</name>
    </ligand>
</feature>
<accession>F6UHV9</accession>
<comment type="catalytic activity">
    <reaction evidence="18">
        <text>N(6)-acetyl-L-lysyl-[protein] + H2O = L-lysyl-[protein] + acetate</text>
        <dbReference type="Rhea" id="RHEA:58108"/>
        <dbReference type="Rhea" id="RHEA-COMP:9752"/>
        <dbReference type="Rhea" id="RHEA-COMP:10731"/>
        <dbReference type="ChEBI" id="CHEBI:15377"/>
        <dbReference type="ChEBI" id="CHEBI:29969"/>
        <dbReference type="ChEBI" id="CHEBI:30089"/>
        <dbReference type="ChEBI" id="CHEBI:61930"/>
    </reaction>
    <physiologicalReaction direction="left-to-right" evidence="18">
        <dbReference type="Rhea" id="RHEA:58109"/>
    </physiologicalReaction>
</comment>
<evidence type="ECO:0000313" key="26">
    <source>
        <dbReference type="Ensembl" id="ENSCINP00000010872.3"/>
    </source>
</evidence>
<dbReference type="GO" id="GO:0005737">
    <property type="term" value="C:cytoplasm"/>
    <property type="evidence" value="ECO:0007669"/>
    <property type="project" value="UniProtKB-SubCell"/>
</dbReference>
<dbReference type="PANTHER" id="PTHR10625">
    <property type="entry name" value="HISTONE DEACETYLASE HDAC1-RELATED"/>
    <property type="match status" value="1"/>
</dbReference>
<keyword evidence="9 24" id="KW-0479">Metal-binding</keyword>
<evidence type="ECO:0000256" key="16">
    <source>
        <dbReference type="ARBA" id="ARBA00041964"/>
    </source>
</evidence>
<dbReference type="GO" id="GO:0141221">
    <property type="term" value="F:histone deacetylase activity, hydrolytic mechanism"/>
    <property type="evidence" value="ECO:0007669"/>
    <property type="project" value="UniProtKB-EC"/>
</dbReference>
<keyword evidence="27" id="KW-1185">Reference proteome</keyword>
<proteinExistence type="inferred from homology"/>
<dbReference type="InterPro" id="IPR023801">
    <property type="entry name" value="His_deacetylse_dom"/>
</dbReference>
<feature type="domain" description="Histone deacetylase" evidence="25">
    <location>
        <begin position="28"/>
        <end position="307"/>
    </location>
</feature>
<evidence type="ECO:0000256" key="14">
    <source>
        <dbReference type="ARBA" id="ARBA00023242"/>
    </source>
</evidence>
<evidence type="ECO:0000256" key="21">
    <source>
        <dbReference type="ARBA" id="ARBA00061569"/>
    </source>
</evidence>
<keyword evidence="8" id="KW-0678">Repressor</keyword>
<evidence type="ECO:0000256" key="3">
    <source>
        <dbReference type="ARBA" id="ARBA00004286"/>
    </source>
</evidence>
<dbReference type="Gene3D" id="3.40.800.20">
    <property type="entry name" value="Histone deacetylase domain"/>
    <property type="match status" value="1"/>
</dbReference>
<feature type="binding site" evidence="23">
    <location>
        <position position="138"/>
    </location>
    <ligand>
        <name>substrate</name>
    </ligand>
</feature>
<keyword evidence="10" id="KW-0378">Hydrolase</keyword>
<organism evidence="26 27">
    <name type="scientific">Ciona intestinalis</name>
    <name type="common">Transparent sea squirt</name>
    <name type="synonym">Ascidia intestinalis</name>
    <dbReference type="NCBI Taxonomy" id="7719"/>
    <lineage>
        <taxon>Eukaryota</taxon>
        <taxon>Metazoa</taxon>
        <taxon>Chordata</taxon>
        <taxon>Tunicata</taxon>
        <taxon>Ascidiacea</taxon>
        <taxon>Phlebobranchia</taxon>
        <taxon>Cionidae</taxon>
        <taxon>Ciona</taxon>
    </lineage>
</organism>
<evidence type="ECO:0000256" key="4">
    <source>
        <dbReference type="ARBA" id="ARBA00004496"/>
    </source>
</evidence>
<dbReference type="Proteomes" id="UP000008144">
    <property type="component" value="Unassembled WGS sequence"/>
</dbReference>
<comment type="catalytic activity">
    <reaction evidence="19">
        <text>N(6)-(2E)-butenoyl-L-lysyl-[protein] + H2O = (2E)-2-butenoate + L-lysyl-[protein]</text>
        <dbReference type="Rhea" id="RHEA:69172"/>
        <dbReference type="Rhea" id="RHEA-COMP:9752"/>
        <dbReference type="Rhea" id="RHEA-COMP:13707"/>
        <dbReference type="ChEBI" id="CHEBI:15377"/>
        <dbReference type="ChEBI" id="CHEBI:29969"/>
        <dbReference type="ChEBI" id="CHEBI:35899"/>
        <dbReference type="ChEBI" id="CHEBI:137954"/>
    </reaction>
    <physiologicalReaction direction="left-to-right" evidence="19">
        <dbReference type="Rhea" id="RHEA:69173"/>
    </physiologicalReaction>
</comment>
<evidence type="ECO:0000256" key="9">
    <source>
        <dbReference type="ARBA" id="ARBA00022723"/>
    </source>
</evidence>
<dbReference type="OMA" id="CFWHSTG"/>
<keyword evidence="6" id="KW-0158">Chromosome</keyword>
<feature type="binding site" evidence="24">
    <location>
        <position position="254"/>
    </location>
    <ligand>
        <name>a divalent metal cation</name>
        <dbReference type="ChEBI" id="CHEBI:60240"/>
    </ligand>
</feature>
<evidence type="ECO:0000256" key="8">
    <source>
        <dbReference type="ARBA" id="ARBA00022491"/>
    </source>
</evidence>
<dbReference type="SUPFAM" id="SSF52768">
    <property type="entry name" value="Arginase/deacetylase"/>
    <property type="match status" value="1"/>
</dbReference>
<dbReference type="FunCoup" id="F6UHV9">
    <property type="interactions" value="19"/>
</dbReference>
<evidence type="ECO:0000256" key="19">
    <source>
        <dbReference type="ARBA" id="ARBA00049193"/>
    </source>
</evidence>
<feature type="binding site" evidence="23">
    <location>
        <position position="88"/>
    </location>
    <ligand>
        <name>substrate</name>
    </ligand>
</feature>
<evidence type="ECO:0000256" key="6">
    <source>
        <dbReference type="ARBA" id="ARBA00022454"/>
    </source>
</evidence>
<dbReference type="GO" id="GO:0005694">
    <property type="term" value="C:chromosome"/>
    <property type="evidence" value="ECO:0007669"/>
    <property type="project" value="UniProtKB-SubCell"/>
</dbReference>
<protein>
    <recommendedName>
        <fullName evidence="15">Histone deacetylase 8</fullName>
        <ecNumber evidence="5">3.5.1.98</ecNumber>
    </recommendedName>
    <alternativeName>
        <fullName evidence="16">Protein deacetylase HDAC8</fullName>
    </alternativeName>
    <alternativeName>
        <fullName evidence="17">Protein decrotonylase HDAC8</fullName>
    </alternativeName>
</protein>
<comment type="catalytic activity">
    <reaction evidence="20">
        <text>N(6)-acetyl-L-lysyl-[histone] + H2O = L-lysyl-[histone] + acetate</text>
        <dbReference type="Rhea" id="RHEA:58196"/>
        <dbReference type="Rhea" id="RHEA-COMP:9845"/>
        <dbReference type="Rhea" id="RHEA-COMP:11338"/>
        <dbReference type="ChEBI" id="CHEBI:15377"/>
        <dbReference type="ChEBI" id="CHEBI:29969"/>
        <dbReference type="ChEBI" id="CHEBI:30089"/>
        <dbReference type="ChEBI" id="CHEBI:61930"/>
        <dbReference type="EC" id="3.5.1.98"/>
    </reaction>
    <physiologicalReaction direction="left-to-right" evidence="20">
        <dbReference type="Rhea" id="RHEA:58197"/>
    </physiologicalReaction>
</comment>
<dbReference type="GeneTree" id="ENSGT00940000157843"/>
<evidence type="ECO:0000256" key="7">
    <source>
        <dbReference type="ARBA" id="ARBA00022490"/>
    </source>
</evidence>
<keyword evidence="11" id="KW-0156">Chromatin regulator</keyword>
<dbReference type="InterPro" id="IPR003084">
    <property type="entry name" value="HDAC_I/II"/>
</dbReference>
<evidence type="ECO:0000256" key="17">
    <source>
        <dbReference type="ARBA" id="ARBA00042783"/>
    </source>
</evidence>
<evidence type="ECO:0000256" key="12">
    <source>
        <dbReference type="ARBA" id="ARBA00023015"/>
    </source>
</evidence>
<dbReference type="Ensembl" id="ENSCINT00000010872.3">
    <property type="protein sequence ID" value="ENSCINP00000010872.3"/>
    <property type="gene ID" value="ENSCING00000015298.2"/>
</dbReference>
<dbReference type="InterPro" id="IPR000286">
    <property type="entry name" value="HDACs"/>
</dbReference>
<name>F6UHV9_CIOIN</name>
<dbReference type="InterPro" id="IPR037138">
    <property type="entry name" value="His_deacetylse_dom_sf"/>
</dbReference>
<evidence type="ECO:0000256" key="20">
    <source>
        <dbReference type="ARBA" id="ARBA00049416"/>
    </source>
</evidence>